<dbReference type="EMBL" id="CAJNJA010037341">
    <property type="protein sequence ID" value="CAE7732076.1"/>
    <property type="molecule type" value="Genomic_DNA"/>
</dbReference>
<organism evidence="1 2">
    <name type="scientific">Symbiodinium necroappetens</name>
    <dbReference type="NCBI Taxonomy" id="1628268"/>
    <lineage>
        <taxon>Eukaryota</taxon>
        <taxon>Sar</taxon>
        <taxon>Alveolata</taxon>
        <taxon>Dinophyceae</taxon>
        <taxon>Suessiales</taxon>
        <taxon>Symbiodiniaceae</taxon>
        <taxon>Symbiodinium</taxon>
    </lineage>
</organism>
<dbReference type="Proteomes" id="UP000601435">
    <property type="component" value="Unassembled WGS sequence"/>
</dbReference>
<dbReference type="AlphaFoldDB" id="A0A812XHS8"/>
<evidence type="ECO:0000313" key="1">
    <source>
        <dbReference type="EMBL" id="CAE7732076.1"/>
    </source>
</evidence>
<evidence type="ECO:0000313" key="2">
    <source>
        <dbReference type="Proteomes" id="UP000601435"/>
    </source>
</evidence>
<name>A0A812XHS8_9DINO</name>
<keyword evidence="2" id="KW-1185">Reference proteome</keyword>
<gene>
    <name evidence="1" type="ORF">SNEC2469_LOCUS21156</name>
</gene>
<protein>
    <submittedName>
        <fullName evidence="1">Uncharacterized protein</fullName>
    </submittedName>
</protein>
<comment type="caution">
    <text evidence="1">The sequence shown here is derived from an EMBL/GenBank/DDBJ whole genome shotgun (WGS) entry which is preliminary data.</text>
</comment>
<sequence length="102" mass="11333">MLTSRTSGSSLCAFRAGGQGSWEPTRKLRRGACFPAWSTAGASLRPRGWHQASARSTRCSAPRGSVTSDRSLKPSTCFSIPDWHLNFHCLRISSKLWPRLRQ</sequence>
<accession>A0A812XHS8</accession>
<reference evidence="1" key="1">
    <citation type="submission" date="2021-02" db="EMBL/GenBank/DDBJ databases">
        <authorList>
            <person name="Dougan E. K."/>
            <person name="Rhodes N."/>
            <person name="Thang M."/>
            <person name="Chan C."/>
        </authorList>
    </citation>
    <scope>NUCLEOTIDE SEQUENCE</scope>
</reference>
<proteinExistence type="predicted"/>